<feature type="region of interest" description="Disordered" evidence="2">
    <location>
        <begin position="296"/>
        <end position="364"/>
    </location>
</feature>
<evidence type="ECO:0000256" key="2">
    <source>
        <dbReference type="SAM" id="MobiDB-lite"/>
    </source>
</evidence>
<dbReference type="GO" id="GO:0072669">
    <property type="term" value="C:tRNA-splicing ligase complex"/>
    <property type="evidence" value="ECO:0007669"/>
    <property type="project" value="TreeGrafter"/>
</dbReference>
<dbReference type="RefSeq" id="XP_015596643.1">
    <property type="nucleotide sequence ID" value="XM_015741157.2"/>
</dbReference>
<evidence type="ECO:0000313" key="3">
    <source>
        <dbReference type="Proteomes" id="UP000694920"/>
    </source>
</evidence>
<reference evidence="4 5" key="1">
    <citation type="submission" date="2025-04" db="UniProtKB">
        <authorList>
            <consortium name="RefSeq"/>
        </authorList>
    </citation>
    <scope>IDENTIFICATION</scope>
</reference>
<dbReference type="InterPro" id="IPR018797">
    <property type="entry name" value="FAM98"/>
</dbReference>
<gene>
    <name evidence="4 5" type="primary">LOC107268406</name>
</gene>
<accession>A0AAJ7BX73</accession>
<dbReference type="Pfam" id="PF10239">
    <property type="entry name" value="DUF2465"/>
    <property type="match status" value="1"/>
</dbReference>
<dbReference type="KEGG" id="ccin:107268406"/>
<evidence type="ECO:0000313" key="4">
    <source>
        <dbReference type="RefSeq" id="XP_015596643.1"/>
    </source>
</evidence>
<dbReference type="Proteomes" id="UP000694920">
    <property type="component" value="Unplaced"/>
</dbReference>
<feature type="compositionally biased region" description="Basic and acidic residues" evidence="2">
    <location>
        <begin position="300"/>
        <end position="309"/>
    </location>
</feature>
<protein>
    <submittedName>
        <fullName evidence="4 5">Protein FAM98A</fullName>
    </submittedName>
</protein>
<feature type="compositionally biased region" description="Gly residues" evidence="2">
    <location>
        <begin position="391"/>
        <end position="419"/>
    </location>
</feature>
<dbReference type="AlphaFoldDB" id="A0AAJ7BX73"/>
<dbReference type="PANTHER" id="PTHR31353">
    <property type="entry name" value="FAM98"/>
    <property type="match status" value="1"/>
</dbReference>
<sequence length="444" mass="49531">METDLLQSFEDIGYTGPLLDPEKLSDALNGGAKSVEFTTLVAWLAEQLITFNDLDESIHPTSSADDASSFLLELSSFLKELGCVNRQLMTGNINQRLATKQERMILLEYLILELMTSKILECKKPTSNSQLEVTIRESNTAKSLKEMLLALKFQKPPDNITSQLLFNKVDAKLKEIVEKAPADLLGKPLFFGELSNAQWEKLDKLQQDLNEEYRIRREMLLKRLDVTVQSFLWSDRIRPKGDQLNACYQSKRDKMSAKPNVTIADLLAARDDLAVIEKTSNAVVRKNTRSQVNKVIIGDVPDRGGRPCDQEPPPPEMPSWQKDRVAGPPSFRGGRGGGRGARGNTGYRDRKDASKNFGQNQDAPPQQQYLHLEQQQYNADYGNREGYYGDNKGGSGYQRGSGGGGGGRGRGGRVQGGWNQGENYGSNSYQRGYNRGRGSGRQHY</sequence>
<name>A0AAJ7BX73_CEPCN</name>
<evidence type="ECO:0000313" key="5">
    <source>
        <dbReference type="RefSeq" id="XP_024941473.1"/>
    </source>
</evidence>
<dbReference type="GeneID" id="107268406"/>
<organism evidence="3 4">
    <name type="scientific">Cephus cinctus</name>
    <name type="common">Wheat stem sawfly</name>
    <dbReference type="NCBI Taxonomy" id="211228"/>
    <lineage>
        <taxon>Eukaryota</taxon>
        <taxon>Metazoa</taxon>
        <taxon>Ecdysozoa</taxon>
        <taxon>Arthropoda</taxon>
        <taxon>Hexapoda</taxon>
        <taxon>Insecta</taxon>
        <taxon>Pterygota</taxon>
        <taxon>Neoptera</taxon>
        <taxon>Endopterygota</taxon>
        <taxon>Hymenoptera</taxon>
        <taxon>Cephoidea</taxon>
        <taxon>Cephidae</taxon>
        <taxon>Cephus</taxon>
    </lineage>
</organism>
<comment type="similarity">
    <text evidence="1">Belongs to the FAM98 family.</text>
</comment>
<evidence type="ECO:0000256" key="1">
    <source>
        <dbReference type="ARBA" id="ARBA00007218"/>
    </source>
</evidence>
<feature type="region of interest" description="Disordered" evidence="2">
    <location>
        <begin position="381"/>
        <end position="444"/>
    </location>
</feature>
<proteinExistence type="inferred from homology"/>
<dbReference type="PANTHER" id="PTHR31353:SF1">
    <property type="entry name" value="PROTEIN FAM98B"/>
    <property type="match status" value="1"/>
</dbReference>
<keyword evidence="3" id="KW-1185">Reference proteome</keyword>
<feature type="compositionally biased region" description="Gly residues" evidence="2">
    <location>
        <begin position="333"/>
        <end position="343"/>
    </location>
</feature>
<dbReference type="RefSeq" id="XP_024941473.1">
    <property type="nucleotide sequence ID" value="XM_025085705.1"/>
</dbReference>
<feature type="compositionally biased region" description="Polar residues" evidence="2">
    <location>
        <begin position="420"/>
        <end position="431"/>
    </location>
</feature>